<evidence type="ECO:0000256" key="1">
    <source>
        <dbReference type="SAM" id="MobiDB-lite"/>
    </source>
</evidence>
<organism evidence="3 4">
    <name type="scientific">Saccharothrix mutabilis subsp. mutabilis</name>
    <dbReference type="NCBI Taxonomy" id="66855"/>
    <lineage>
        <taxon>Bacteria</taxon>
        <taxon>Bacillati</taxon>
        <taxon>Actinomycetota</taxon>
        <taxon>Actinomycetes</taxon>
        <taxon>Pseudonocardiales</taxon>
        <taxon>Pseudonocardiaceae</taxon>
        <taxon>Saccharothrix</taxon>
    </lineage>
</organism>
<keyword evidence="2" id="KW-0732">Signal</keyword>
<feature type="chain" id="PRO_5045193656" evidence="2">
    <location>
        <begin position="33"/>
        <end position="96"/>
    </location>
</feature>
<feature type="signal peptide" evidence="2">
    <location>
        <begin position="1"/>
        <end position="32"/>
    </location>
</feature>
<feature type="region of interest" description="Disordered" evidence="1">
    <location>
        <begin position="63"/>
        <end position="96"/>
    </location>
</feature>
<proteinExistence type="predicted"/>
<accession>A0ABN0TGN1</accession>
<comment type="caution">
    <text evidence="3">The sequence shown here is derived from an EMBL/GenBank/DDBJ whole genome shotgun (WGS) entry which is preliminary data.</text>
</comment>
<dbReference type="EMBL" id="BAAABU010000003">
    <property type="protein sequence ID" value="GAA0221241.1"/>
    <property type="molecule type" value="Genomic_DNA"/>
</dbReference>
<feature type="compositionally biased region" description="Low complexity" evidence="1">
    <location>
        <begin position="87"/>
        <end position="96"/>
    </location>
</feature>
<evidence type="ECO:0000256" key="2">
    <source>
        <dbReference type="SAM" id="SignalP"/>
    </source>
</evidence>
<name>A0ABN0TGN1_9PSEU</name>
<keyword evidence="4" id="KW-1185">Reference proteome</keyword>
<reference evidence="3 4" key="1">
    <citation type="journal article" date="2019" name="Int. J. Syst. Evol. Microbiol.">
        <title>The Global Catalogue of Microorganisms (GCM) 10K type strain sequencing project: providing services to taxonomists for standard genome sequencing and annotation.</title>
        <authorList>
            <consortium name="The Broad Institute Genomics Platform"/>
            <consortium name="The Broad Institute Genome Sequencing Center for Infectious Disease"/>
            <person name="Wu L."/>
            <person name="Ma J."/>
        </authorList>
    </citation>
    <scope>NUCLEOTIDE SEQUENCE [LARGE SCALE GENOMIC DNA]</scope>
    <source>
        <strain evidence="3 4">JCM 3380</strain>
    </source>
</reference>
<dbReference type="Proteomes" id="UP001500416">
    <property type="component" value="Unassembled WGS sequence"/>
</dbReference>
<protein>
    <submittedName>
        <fullName evidence="3">Uncharacterized protein</fullName>
    </submittedName>
</protein>
<evidence type="ECO:0000313" key="4">
    <source>
        <dbReference type="Proteomes" id="UP001500416"/>
    </source>
</evidence>
<gene>
    <name evidence="3" type="ORF">GCM10010492_19200</name>
</gene>
<evidence type="ECO:0000313" key="3">
    <source>
        <dbReference type="EMBL" id="GAA0221241.1"/>
    </source>
</evidence>
<sequence length="96" mass="9817">MITSSGRSKARSTLALPAAAVLALAGALTAVATTGNATNVAVEDDGADCPDRRLVQRVAGRGPVHGVRLPGHRHRHGARAHVRRAVARGADARAVT</sequence>
<feature type="compositionally biased region" description="Basic residues" evidence="1">
    <location>
        <begin position="70"/>
        <end position="86"/>
    </location>
</feature>